<sequence length="288" mass="32646">MEHHDFVSLAKIVNKKLNPLLNIITLDLVPYEGTIHPYPLAFDPPLIEHATTDAGRKGFRHIWEKLNYAFALPDPTQFPGLPALTAEDRVILERFVQMCRRLAGYSAINDDSRLSYKFNGSIENTEYNIDYPSEESFAAAAVCFRQLHSGREAAPFDKAKGRLSKAVQQLPEKHRSSANDILEQWKAARGKLMTELLDTIVCRKAAPPNPPPNFPISYYNIHPEDLITTFQYGDVIHFTDRRENLKTLTENSTNAAYYRYAVLLAITALSHLYFGFALLIEAAMSTRD</sequence>
<evidence type="ECO:0000256" key="1">
    <source>
        <dbReference type="SAM" id="Phobius"/>
    </source>
</evidence>
<keyword evidence="1" id="KW-0472">Membrane</keyword>
<gene>
    <name evidence="2" type="ORF">ERS075579_02814</name>
</gene>
<feature type="transmembrane region" description="Helical" evidence="1">
    <location>
        <begin position="257"/>
        <end position="280"/>
    </location>
</feature>
<reference evidence="2 3" key="1">
    <citation type="submission" date="2015-03" db="EMBL/GenBank/DDBJ databases">
        <authorList>
            <person name="Murphy D."/>
        </authorList>
    </citation>
    <scope>NUCLEOTIDE SEQUENCE [LARGE SCALE GENOMIC DNA]</scope>
    <source>
        <strain evidence="2 3">PAP088</strain>
    </source>
</reference>
<name>A0A0U0ZPE7_9MYCO</name>
<dbReference type="EMBL" id="CSWP01000005">
    <property type="protein sequence ID" value="CPV56570.1"/>
    <property type="molecule type" value="Genomic_DNA"/>
</dbReference>
<dbReference type="AlphaFoldDB" id="A0A0U0ZPE7"/>
<dbReference type="Proteomes" id="UP000045782">
    <property type="component" value="Unassembled WGS sequence"/>
</dbReference>
<accession>A0A0U0ZPE7</accession>
<keyword evidence="1" id="KW-0812">Transmembrane</keyword>
<protein>
    <submittedName>
        <fullName evidence="2">Uncharacterized protein</fullName>
    </submittedName>
</protein>
<organism evidence="2 3">
    <name type="scientific">Mycobacteroides abscessus</name>
    <dbReference type="NCBI Taxonomy" id="36809"/>
    <lineage>
        <taxon>Bacteria</taxon>
        <taxon>Bacillati</taxon>
        <taxon>Actinomycetota</taxon>
        <taxon>Actinomycetes</taxon>
        <taxon>Mycobacteriales</taxon>
        <taxon>Mycobacteriaceae</taxon>
        <taxon>Mycobacteroides</taxon>
    </lineage>
</organism>
<evidence type="ECO:0000313" key="2">
    <source>
        <dbReference type="EMBL" id="CPV56570.1"/>
    </source>
</evidence>
<proteinExistence type="predicted"/>
<evidence type="ECO:0000313" key="3">
    <source>
        <dbReference type="Proteomes" id="UP000045782"/>
    </source>
</evidence>
<keyword evidence="1" id="KW-1133">Transmembrane helix</keyword>